<dbReference type="AlphaFoldDB" id="A0A6A6CC53"/>
<evidence type="ECO:0000256" key="5">
    <source>
        <dbReference type="ARBA" id="ARBA00023136"/>
    </source>
</evidence>
<dbReference type="PANTHER" id="PTHR43791:SF43">
    <property type="entry name" value="MAJOR FACILITATOR SUPERFAMILY (MFS) PROFILE DOMAIN-CONTAINING PROTEIN"/>
    <property type="match status" value="1"/>
</dbReference>
<dbReference type="EMBL" id="ML993604">
    <property type="protein sequence ID" value="KAF2164373.1"/>
    <property type="molecule type" value="Genomic_DNA"/>
</dbReference>
<dbReference type="Pfam" id="PF07690">
    <property type="entry name" value="MFS_1"/>
    <property type="match status" value="1"/>
</dbReference>
<evidence type="ECO:0000256" key="4">
    <source>
        <dbReference type="ARBA" id="ARBA00022989"/>
    </source>
</evidence>
<gene>
    <name evidence="10" type="ORF">M409DRAFT_56646</name>
</gene>
<name>A0A6A6CC53_ZASCE</name>
<dbReference type="PROSITE" id="PS50850">
    <property type="entry name" value="MFS"/>
    <property type="match status" value="1"/>
</dbReference>
<dbReference type="PANTHER" id="PTHR43791">
    <property type="entry name" value="PERMEASE-RELATED"/>
    <property type="match status" value="1"/>
</dbReference>
<dbReference type="Gene3D" id="1.20.1250.20">
    <property type="entry name" value="MFS general substrate transporter like domains"/>
    <property type="match status" value="2"/>
</dbReference>
<keyword evidence="5 8" id="KW-0472">Membrane</keyword>
<evidence type="ECO:0000256" key="2">
    <source>
        <dbReference type="ARBA" id="ARBA00022448"/>
    </source>
</evidence>
<feature type="transmembrane region" description="Helical" evidence="8">
    <location>
        <begin position="362"/>
        <end position="383"/>
    </location>
</feature>
<feature type="transmembrane region" description="Helical" evidence="8">
    <location>
        <begin position="227"/>
        <end position="248"/>
    </location>
</feature>
<feature type="transmembrane region" description="Helical" evidence="8">
    <location>
        <begin position="134"/>
        <end position="153"/>
    </location>
</feature>
<evidence type="ECO:0000259" key="9">
    <source>
        <dbReference type="PROSITE" id="PS50850"/>
    </source>
</evidence>
<comment type="similarity">
    <text evidence="6">Belongs to the major facilitator superfamily. Allantoate permease family.</text>
</comment>
<dbReference type="OrthoDB" id="3639251at2759"/>
<evidence type="ECO:0000256" key="1">
    <source>
        <dbReference type="ARBA" id="ARBA00004141"/>
    </source>
</evidence>
<protein>
    <recommendedName>
        <fullName evidence="9">Major facilitator superfamily (MFS) profile domain-containing protein</fullName>
    </recommendedName>
</protein>
<dbReference type="InterPro" id="IPR036259">
    <property type="entry name" value="MFS_trans_sf"/>
</dbReference>
<organism evidence="10 11">
    <name type="scientific">Zasmidium cellare ATCC 36951</name>
    <dbReference type="NCBI Taxonomy" id="1080233"/>
    <lineage>
        <taxon>Eukaryota</taxon>
        <taxon>Fungi</taxon>
        <taxon>Dikarya</taxon>
        <taxon>Ascomycota</taxon>
        <taxon>Pezizomycotina</taxon>
        <taxon>Dothideomycetes</taxon>
        <taxon>Dothideomycetidae</taxon>
        <taxon>Mycosphaerellales</taxon>
        <taxon>Mycosphaerellaceae</taxon>
        <taxon>Zasmidium</taxon>
    </lineage>
</organism>
<feature type="transmembrane region" description="Helical" evidence="8">
    <location>
        <begin position="458"/>
        <end position="479"/>
    </location>
</feature>
<dbReference type="InterPro" id="IPR020846">
    <property type="entry name" value="MFS_dom"/>
</dbReference>
<keyword evidence="4 8" id="KW-1133">Transmembrane helix</keyword>
<dbReference type="GO" id="GO:0016020">
    <property type="term" value="C:membrane"/>
    <property type="evidence" value="ECO:0007669"/>
    <property type="project" value="UniProtKB-SubCell"/>
</dbReference>
<feature type="transmembrane region" description="Helical" evidence="8">
    <location>
        <begin position="389"/>
        <end position="412"/>
    </location>
</feature>
<dbReference type="GO" id="GO:0022857">
    <property type="term" value="F:transmembrane transporter activity"/>
    <property type="evidence" value="ECO:0007669"/>
    <property type="project" value="InterPro"/>
</dbReference>
<accession>A0A6A6CC53</accession>
<dbReference type="InterPro" id="IPR011701">
    <property type="entry name" value="MFS"/>
</dbReference>
<dbReference type="FunFam" id="1.20.1250.20:FF:000065">
    <property type="entry name" value="Putative MFS pantothenate transporter"/>
    <property type="match status" value="1"/>
</dbReference>
<feature type="transmembrane region" description="Helical" evidence="8">
    <location>
        <begin position="159"/>
        <end position="184"/>
    </location>
</feature>
<evidence type="ECO:0000256" key="3">
    <source>
        <dbReference type="ARBA" id="ARBA00022692"/>
    </source>
</evidence>
<feature type="transmembrane region" description="Helical" evidence="8">
    <location>
        <begin position="196"/>
        <end position="215"/>
    </location>
</feature>
<proteinExistence type="inferred from homology"/>
<evidence type="ECO:0000313" key="10">
    <source>
        <dbReference type="EMBL" id="KAF2164373.1"/>
    </source>
</evidence>
<feature type="transmembrane region" description="Helical" evidence="8">
    <location>
        <begin position="424"/>
        <end position="446"/>
    </location>
</feature>
<evidence type="ECO:0000256" key="6">
    <source>
        <dbReference type="ARBA" id="ARBA00037968"/>
    </source>
</evidence>
<reference evidence="10" key="1">
    <citation type="journal article" date="2020" name="Stud. Mycol.">
        <title>101 Dothideomycetes genomes: a test case for predicting lifestyles and emergence of pathogens.</title>
        <authorList>
            <person name="Haridas S."/>
            <person name="Albert R."/>
            <person name="Binder M."/>
            <person name="Bloem J."/>
            <person name="Labutti K."/>
            <person name="Salamov A."/>
            <person name="Andreopoulos B."/>
            <person name="Baker S."/>
            <person name="Barry K."/>
            <person name="Bills G."/>
            <person name="Bluhm B."/>
            <person name="Cannon C."/>
            <person name="Castanera R."/>
            <person name="Culley D."/>
            <person name="Daum C."/>
            <person name="Ezra D."/>
            <person name="Gonzalez J."/>
            <person name="Henrissat B."/>
            <person name="Kuo A."/>
            <person name="Liang C."/>
            <person name="Lipzen A."/>
            <person name="Lutzoni F."/>
            <person name="Magnuson J."/>
            <person name="Mondo S."/>
            <person name="Nolan M."/>
            <person name="Ohm R."/>
            <person name="Pangilinan J."/>
            <person name="Park H.-J."/>
            <person name="Ramirez L."/>
            <person name="Alfaro M."/>
            <person name="Sun H."/>
            <person name="Tritt A."/>
            <person name="Yoshinaga Y."/>
            <person name="Zwiers L.-H."/>
            <person name="Turgeon B."/>
            <person name="Goodwin S."/>
            <person name="Spatafora J."/>
            <person name="Crous P."/>
            <person name="Grigoriev I."/>
        </authorList>
    </citation>
    <scope>NUCLEOTIDE SEQUENCE</scope>
    <source>
        <strain evidence="10">ATCC 36951</strain>
    </source>
</reference>
<feature type="transmembrane region" description="Helical" evidence="8">
    <location>
        <begin position="297"/>
        <end position="317"/>
    </location>
</feature>
<feature type="transmembrane region" description="Helical" evidence="8">
    <location>
        <begin position="337"/>
        <end position="355"/>
    </location>
</feature>
<dbReference type="RefSeq" id="XP_033665262.1">
    <property type="nucleotide sequence ID" value="XM_033813359.1"/>
</dbReference>
<feature type="region of interest" description="Disordered" evidence="7">
    <location>
        <begin position="1"/>
        <end position="38"/>
    </location>
</feature>
<dbReference type="Proteomes" id="UP000799537">
    <property type="component" value="Unassembled WGS sequence"/>
</dbReference>
<dbReference type="GeneID" id="54566631"/>
<evidence type="ECO:0000256" key="8">
    <source>
        <dbReference type="SAM" id="Phobius"/>
    </source>
</evidence>
<sequence>MASTSATEKPGGIVQTSLSLSEDGQPASSAGAVEQKPKKRSRLRRFLWDSLDKSPEERAFVNKADWFIMSYVCIAYFVKYLDQTNVTNAYVSGMKEDIDMTGQDYNLLQTMFTSGYVIGNLASQLVMLKVRPSIWLPALEFIWSLLVMAMGAAKNLETLLVLRFFIGLLEASAFPGILTLLGNWYKPEELGKRSSIFIATSAAGSMFSGYLQSALYSGMNGKHGIAAWRWLMIFDGIIGIPVSLYGFFAVPDSPTNTRAYWLNTRDREIAKQRMEEVGRKPPSKLTWRIVKESLSMWPMWLFPIAFACHVLGIRVYNYFNIYLKSTGLYSVQDVNNIPTGGFAYQIVMALIYAWVSDYYQTRWWVVCIACMMSMIGTIILSVYPEHNHAAMMAGWFMTYGETGAGALVMTMVNEACSFSSEHRIITIGWTEAFAYAMSAWVILFAYPSGDAPKFAVGYELATMFFAIEMIVVILIAYCMKRYPPGEKSSAAG</sequence>
<evidence type="ECO:0000256" key="7">
    <source>
        <dbReference type="SAM" id="MobiDB-lite"/>
    </source>
</evidence>
<feature type="compositionally biased region" description="Polar residues" evidence="7">
    <location>
        <begin position="14"/>
        <end position="28"/>
    </location>
</feature>
<keyword evidence="3 8" id="KW-0812">Transmembrane</keyword>
<comment type="subcellular location">
    <subcellularLocation>
        <location evidence="1">Membrane</location>
        <topology evidence="1">Multi-pass membrane protein</topology>
    </subcellularLocation>
</comment>
<keyword evidence="11" id="KW-1185">Reference proteome</keyword>
<evidence type="ECO:0000313" key="11">
    <source>
        <dbReference type="Proteomes" id="UP000799537"/>
    </source>
</evidence>
<keyword evidence="2" id="KW-0813">Transport</keyword>
<feature type="domain" description="Major facilitator superfamily (MFS) profile" evidence="9">
    <location>
        <begin position="68"/>
        <end position="492"/>
    </location>
</feature>
<dbReference type="SUPFAM" id="SSF103473">
    <property type="entry name" value="MFS general substrate transporter"/>
    <property type="match status" value="1"/>
</dbReference>